<dbReference type="CDD" id="cd06464">
    <property type="entry name" value="ACD_sHsps-like"/>
    <property type="match status" value="1"/>
</dbReference>
<reference evidence="5 6" key="1">
    <citation type="journal article" date="2016" name="Proc. Natl. Acad. Sci. U.S.A.">
        <title>Comparative genomics of biotechnologically important yeasts.</title>
        <authorList>
            <person name="Riley R."/>
            <person name="Haridas S."/>
            <person name="Wolfe K.H."/>
            <person name="Lopes M.R."/>
            <person name="Hittinger C.T."/>
            <person name="Goeker M."/>
            <person name="Salamov A.A."/>
            <person name="Wisecaver J.H."/>
            <person name="Long T.M."/>
            <person name="Calvey C.H."/>
            <person name="Aerts A.L."/>
            <person name="Barry K.W."/>
            <person name="Choi C."/>
            <person name="Clum A."/>
            <person name="Coughlan A.Y."/>
            <person name="Deshpande S."/>
            <person name="Douglass A.P."/>
            <person name="Hanson S.J."/>
            <person name="Klenk H.-P."/>
            <person name="LaButti K.M."/>
            <person name="Lapidus A."/>
            <person name="Lindquist E.A."/>
            <person name="Lipzen A.M."/>
            <person name="Meier-Kolthoff J.P."/>
            <person name="Ohm R.A."/>
            <person name="Otillar R.P."/>
            <person name="Pangilinan J.L."/>
            <person name="Peng Y."/>
            <person name="Rokas A."/>
            <person name="Rosa C.A."/>
            <person name="Scheuner C."/>
            <person name="Sibirny A.A."/>
            <person name="Slot J.C."/>
            <person name="Stielow J.B."/>
            <person name="Sun H."/>
            <person name="Kurtzman C.P."/>
            <person name="Blackwell M."/>
            <person name="Grigoriev I.V."/>
            <person name="Jeffries T.W."/>
        </authorList>
    </citation>
    <scope>NUCLEOTIDE SEQUENCE [LARGE SCALE GENOMIC DNA]</scope>
    <source>
        <strain evidence="5 6">NRRL Y-11557</strain>
    </source>
</reference>
<dbReference type="InterPro" id="IPR031107">
    <property type="entry name" value="Small_HSP"/>
</dbReference>
<dbReference type="Proteomes" id="UP000094385">
    <property type="component" value="Unassembled WGS sequence"/>
</dbReference>
<gene>
    <name evidence="5" type="ORF">LIPSTDRAFT_71194</name>
</gene>
<evidence type="ECO:0000256" key="1">
    <source>
        <dbReference type="ARBA" id="ARBA00023016"/>
    </source>
</evidence>
<dbReference type="InterPro" id="IPR008978">
    <property type="entry name" value="HSP20-like_chaperone"/>
</dbReference>
<organism evidence="5 6">
    <name type="scientific">Lipomyces starkeyi NRRL Y-11557</name>
    <dbReference type="NCBI Taxonomy" id="675824"/>
    <lineage>
        <taxon>Eukaryota</taxon>
        <taxon>Fungi</taxon>
        <taxon>Dikarya</taxon>
        <taxon>Ascomycota</taxon>
        <taxon>Saccharomycotina</taxon>
        <taxon>Lipomycetes</taxon>
        <taxon>Lipomycetales</taxon>
        <taxon>Lipomycetaceae</taxon>
        <taxon>Lipomyces</taxon>
    </lineage>
</organism>
<dbReference type="PROSITE" id="PS01031">
    <property type="entry name" value="SHSP"/>
    <property type="match status" value="1"/>
</dbReference>
<comment type="similarity">
    <text evidence="2 3">Belongs to the small heat shock protein (HSP20) family.</text>
</comment>
<evidence type="ECO:0000256" key="3">
    <source>
        <dbReference type="RuleBase" id="RU003616"/>
    </source>
</evidence>
<accession>A0A1E3Q7F5</accession>
<keyword evidence="1" id="KW-0346">Stress response</keyword>
<dbReference type="EMBL" id="KV454294">
    <property type="protein sequence ID" value="ODQ72917.1"/>
    <property type="molecule type" value="Genomic_DNA"/>
</dbReference>
<dbReference type="AlphaFoldDB" id="A0A1E3Q7F5"/>
<dbReference type="SUPFAM" id="SSF49764">
    <property type="entry name" value="HSP20-like chaperones"/>
    <property type="match status" value="1"/>
</dbReference>
<dbReference type="PANTHER" id="PTHR11527">
    <property type="entry name" value="HEAT-SHOCK PROTEIN 20 FAMILY MEMBER"/>
    <property type="match status" value="1"/>
</dbReference>
<evidence type="ECO:0000256" key="2">
    <source>
        <dbReference type="PROSITE-ProRule" id="PRU00285"/>
    </source>
</evidence>
<proteinExistence type="inferred from homology"/>
<dbReference type="STRING" id="675824.A0A1E3Q7F5"/>
<name>A0A1E3Q7F5_LIPST</name>
<dbReference type="InterPro" id="IPR002068">
    <property type="entry name" value="A-crystallin/Hsp20_dom"/>
</dbReference>
<keyword evidence="6" id="KW-1185">Reference proteome</keyword>
<sequence length="197" mass="21699">MPAIIEYPPFIDVFQSLSEELSRNYGRSTFGPSKCPAFHPTSDASRSKKDVIFAPSIDVFDADRAIVVHASLPGASSNAISVDFEPKTNELILTGEIRRPGSFADDTSIKSLRISERHVGKFERRVRLSPTTKIVHDNITAKLVNGVLEVVVPKVEEQPKRKITIETVSNPADDWVDAASYNEQNSSSDTIGTEKLD</sequence>
<evidence type="ECO:0000259" key="4">
    <source>
        <dbReference type="PROSITE" id="PS01031"/>
    </source>
</evidence>
<dbReference type="Pfam" id="PF00011">
    <property type="entry name" value="HSP20"/>
    <property type="match status" value="1"/>
</dbReference>
<feature type="domain" description="SHSP" evidence="4">
    <location>
        <begin position="48"/>
        <end position="171"/>
    </location>
</feature>
<evidence type="ECO:0000313" key="6">
    <source>
        <dbReference type="Proteomes" id="UP000094385"/>
    </source>
</evidence>
<evidence type="ECO:0000313" key="5">
    <source>
        <dbReference type="EMBL" id="ODQ72917.1"/>
    </source>
</evidence>
<dbReference type="OrthoDB" id="5511210at2759"/>
<dbReference type="Gene3D" id="2.60.40.790">
    <property type="match status" value="1"/>
</dbReference>
<protein>
    <recommendedName>
        <fullName evidence="4">SHSP domain-containing protein</fullName>
    </recommendedName>
</protein>